<protein>
    <recommendedName>
        <fullName evidence="4">ABC3 transporter permease protein domain-containing protein</fullName>
    </recommendedName>
</protein>
<gene>
    <name evidence="2" type="ORF">CBF37_00415</name>
</gene>
<dbReference type="AlphaFoldDB" id="A0A430A239"/>
<organism evidence="2 3">
    <name type="scientific">Vagococcus vulneris</name>
    <dbReference type="NCBI Taxonomy" id="1977869"/>
    <lineage>
        <taxon>Bacteria</taxon>
        <taxon>Bacillati</taxon>
        <taxon>Bacillota</taxon>
        <taxon>Bacilli</taxon>
        <taxon>Lactobacillales</taxon>
        <taxon>Enterococcaceae</taxon>
        <taxon>Vagococcus</taxon>
    </lineage>
</organism>
<feature type="transmembrane region" description="Helical" evidence="1">
    <location>
        <begin position="234"/>
        <end position="255"/>
    </location>
</feature>
<name>A0A430A239_9ENTE</name>
<accession>A0A430A239</accession>
<evidence type="ECO:0000313" key="2">
    <source>
        <dbReference type="EMBL" id="RSU00511.1"/>
    </source>
</evidence>
<dbReference type="RefSeq" id="WP_125982836.1">
    <property type="nucleotide sequence ID" value="NZ_NGJS01000001.1"/>
</dbReference>
<feature type="transmembrane region" description="Helical" evidence="1">
    <location>
        <begin position="85"/>
        <end position="105"/>
    </location>
</feature>
<comment type="caution">
    <text evidence="2">The sequence shown here is derived from an EMBL/GenBank/DDBJ whole genome shotgun (WGS) entry which is preliminary data.</text>
</comment>
<evidence type="ECO:0008006" key="4">
    <source>
        <dbReference type="Google" id="ProtNLM"/>
    </source>
</evidence>
<evidence type="ECO:0000313" key="3">
    <source>
        <dbReference type="Proteomes" id="UP000287857"/>
    </source>
</evidence>
<keyword evidence="1" id="KW-0812">Transmembrane</keyword>
<dbReference type="OrthoDB" id="9884485at2"/>
<keyword evidence="1" id="KW-1133">Transmembrane helix</keyword>
<keyword evidence="3" id="KW-1185">Reference proteome</keyword>
<feature type="transmembrane region" description="Helical" evidence="1">
    <location>
        <begin position="125"/>
        <end position="151"/>
    </location>
</feature>
<proteinExistence type="predicted"/>
<dbReference type="EMBL" id="NGJS01000001">
    <property type="protein sequence ID" value="RSU00511.1"/>
    <property type="molecule type" value="Genomic_DNA"/>
</dbReference>
<dbReference type="Proteomes" id="UP000287857">
    <property type="component" value="Unassembled WGS sequence"/>
</dbReference>
<evidence type="ECO:0000256" key="1">
    <source>
        <dbReference type="SAM" id="Phobius"/>
    </source>
</evidence>
<sequence length="262" mass="30735">MISLKQIYFSMKYHKKLTIAFFVIFTVLLFMLILIYQLRFVQLNSNQILEDKWAFLNELSESTKQNIQHTLAQNNIALLKFYNRILFFLIILSFMSIFFLGYFIANTRKSEIIYMLNSGVAKVKIIGYFIFETLVSSIVSFLILTFLICLLQAPFIKGTVKINQFFNTYQISKQHLIIEQMIDTENEQPILENREIKISNKKSALLPYNEDTIFLNQMSDHSFRETLNNIFHQYSLLLIICIWSLTLGIASYLLIHKDTGSV</sequence>
<keyword evidence="1" id="KW-0472">Membrane</keyword>
<feature type="transmembrane region" description="Helical" evidence="1">
    <location>
        <begin position="17"/>
        <end position="36"/>
    </location>
</feature>
<reference evidence="2 3" key="1">
    <citation type="submission" date="2017-05" db="EMBL/GenBank/DDBJ databases">
        <title>Vagococcus spp. assemblies.</title>
        <authorList>
            <person name="Gulvik C.A."/>
        </authorList>
    </citation>
    <scope>NUCLEOTIDE SEQUENCE [LARGE SCALE GENOMIC DNA]</scope>
    <source>
        <strain evidence="2 3">SS1995</strain>
    </source>
</reference>